<dbReference type="InterPro" id="IPR016181">
    <property type="entry name" value="Acyl_CoA_acyltransferase"/>
</dbReference>
<accession>A0AAD5T0V6</accession>
<reference evidence="3" key="1">
    <citation type="submission" date="2020-05" db="EMBL/GenBank/DDBJ databases">
        <title>Phylogenomic resolution of chytrid fungi.</title>
        <authorList>
            <person name="Stajich J.E."/>
            <person name="Amses K."/>
            <person name="Simmons R."/>
            <person name="Seto K."/>
            <person name="Myers J."/>
            <person name="Bonds A."/>
            <person name="Quandt C.A."/>
            <person name="Barry K."/>
            <person name="Liu P."/>
            <person name="Grigoriev I."/>
            <person name="Longcore J.E."/>
            <person name="James T.Y."/>
        </authorList>
    </citation>
    <scope>NUCLEOTIDE SEQUENCE</scope>
    <source>
        <strain evidence="3">JEL0513</strain>
    </source>
</reference>
<feature type="region of interest" description="Disordered" evidence="1">
    <location>
        <begin position="1"/>
        <end position="27"/>
    </location>
</feature>
<evidence type="ECO:0000256" key="1">
    <source>
        <dbReference type="SAM" id="MobiDB-lite"/>
    </source>
</evidence>
<dbReference type="Gene3D" id="3.40.630.30">
    <property type="match status" value="1"/>
</dbReference>
<dbReference type="CDD" id="cd04301">
    <property type="entry name" value="NAT_SF"/>
    <property type="match status" value="1"/>
</dbReference>
<dbReference type="EMBL" id="JADGJH010001131">
    <property type="protein sequence ID" value="KAJ3118194.1"/>
    <property type="molecule type" value="Genomic_DNA"/>
</dbReference>
<feature type="domain" description="N-acetyltransferase" evidence="2">
    <location>
        <begin position="233"/>
        <end position="383"/>
    </location>
</feature>
<evidence type="ECO:0000313" key="4">
    <source>
        <dbReference type="Proteomes" id="UP001211907"/>
    </source>
</evidence>
<protein>
    <recommendedName>
        <fullName evidence="2">N-acetyltransferase domain-containing protein</fullName>
    </recommendedName>
</protein>
<dbReference type="SUPFAM" id="SSF55729">
    <property type="entry name" value="Acyl-CoA N-acyltransferases (Nat)"/>
    <property type="match status" value="1"/>
</dbReference>
<dbReference type="AlphaFoldDB" id="A0AAD5T0V6"/>
<evidence type="ECO:0000259" key="2">
    <source>
        <dbReference type="PROSITE" id="PS51186"/>
    </source>
</evidence>
<name>A0AAD5T0V6_9FUNG</name>
<dbReference type="PROSITE" id="PS51186">
    <property type="entry name" value="GNAT"/>
    <property type="match status" value="1"/>
</dbReference>
<dbReference type="Pfam" id="PF00583">
    <property type="entry name" value="Acetyltransf_1"/>
    <property type="match status" value="1"/>
</dbReference>
<organism evidence="3 4">
    <name type="scientific">Physocladia obscura</name>
    <dbReference type="NCBI Taxonomy" id="109957"/>
    <lineage>
        <taxon>Eukaryota</taxon>
        <taxon>Fungi</taxon>
        <taxon>Fungi incertae sedis</taxon>
        <taxon>Chytridiomycota</taxon>
        <taxon>Chytridiomycota incertae sedis</taxon>
        <taxon>Chytridiomycetes</taxon>
        <taxon>Chytridiales</taxon>
        <taxon>Chytriomycetaceae</taxon>
        <taxon>Physocladia</taxon>
    </lineage>
</organism>
<comment type="caution">
    <text evidence="3">The sequence shown here is derived from an EMBL/GenBank/DDBJ whole genome shotgun (WGS) entry which is preliminary data.</text>
</comment>
<gene>
    <name evidence="3" type="ORF">HK100_000657</name>
</gene>
<proteinExistence type="predicted"/>
<dbReference type="Proteomes" id="UP001211907">
    <property type="component" value="Unassembled WGS sequence"/>
</dbReference>
<keyword evidence="4" id="KW-1185">Reference proteome</keyword>
<dbReference type="GO" id="GO:0016747">
    <property type="term" value="F:acyltransferase activity, transferring groups other than amino-acyl groups"/>
    <property type="evidence" value="ECO:0007669"/>
    <property type="project" value="InterPro"/>
</dbReference>
<sequence length="444" mass="49438">MTPLMTLYNRRKLPENNSNPHLHQHQQQQQLIRTHNVNVNSNNNSEQINQAVPPDVKHIGSFPKTTNTNGTEAQIELAKQVLICMEHEARRALGVCTSIFHVPALNVVAPESPLNPMLSVSQECVTASASFSLKSARSEEVAESVFLELDAEENKHKHEYEQAVPQQNINIAHDDPIQTAGSETSEESASGLFLIDDDILKEIIIAHSDTDVDDYELVHNDYYDEWEWETRSANGKDATEQNALVSLTRAAFFNVYQPGADEHYLLHVLQSHPDHIAELYLAAFIGDKPVSCIAFSKSKVLHPDGSHSDTCTFGPIATLPEYQGRGIASQLIRESLAIAQRLGYAACIIYGDCRFYGKLGFRSAESFNVTDSNGFFVVSMMVWELQSGVLKPGKFEESSVFLGISTYLADAWDKERGVSELAKKVGTPSQLEHKFMVTLKYKQA</sequence>
<dbReference type="InterPro" id="IPR000182">
    <property type="entry name" value="GNAT_dom"/>
</dbReference>
<evidence type="ECO:0000313" key="3">
    <source>
        <dbReference type="EMBL" id="KAJ3118194.1"/>
    </source>
</evidence>